<keyword evidence="1" id="KW-0812">Transmembrane</keyword>
<dbReference type="EMBL" id="LT670818">
    <property type="protein sequence ID" value="SHH59774.1"/>
    <property type="molecule type" value="Genomic_DNA"/>
</dbReference>
<organism evidence="2 3">
    <name type="scientific">Bradyrhizobium erythrophlei</name>
    <dbReference type="NCBI Taxonomy" id="1437360"/>
    <lineage>
        <taxon>Bacteria</taxon>
        <taxon>Pseudomonadati</taxon>
        <taxon>Pseudomonadota</taxon>
        <taxon>Alphaproteobacteria</taxon>
        <taxon>Hyphomicrobiales</taxon>
        <taxon>Nitrobacteraceae</taxon>
        <taxon>Bradyrhizobium</taxon>
    </lineage>
</organism>
<protein>
    <submittedName>
        <fullName evidence="2">Uncharacterized protein</fullName>
    </submittedName>
</protein>
<evidence type="ECO:0000313" key="3">
    <source>
        <dbReference type="Proteomes" id="UP000190675"/>
    </source>
</evidence>
<feature type="transmembrane region" description="Helical" evidence="1">
    <location>
        <begin position="12"/>
        <end position="33"/>
    </location>
</feature>
<name>A0A1M5U9U7_9BRAD</name>
<keyword evidence="1" id="KW-1133">Transmembrane helix</keyword>
<accession>A0A1M5U9U7</accession>
<keyword evidence="1" id="KW-0472">Membrane</keyword>
<evidence type="ECO:0000313" key="2">
    <source>
        <dbReference type="EMBL" id="SHH59774.1"/>
    </source>
</evidence>
<sequence length="35" mass="4015">MSDVSKFDLREWLIPPVLMPIFFVLLIAAAAIIQR</sequence>
<gene>
    <name evidence="2" type="ORF">SAMN05444169_8268</name>
</gene>
<reference evidence="2 3" key="1">
    <citation type="submission" date="2016-11" db="EMBL/GenBank/DDBJ databases">
        <authorList>
            <person name="Jaros S."/>
            <person name="Januszkiewicz K."/>
            <person name="Wedrychowicz H."/>
        </authorList>
    </citation>
    <scope>NUCLEOTIDE SEQUENCE [LARGE SCALE GENOMIC DNA]</scope>
    <source>
        <strain evidence="2 3">GAS242</strain>
    </source>
</reference>
<dbReference type="AlphaFoldDB" id="A0A1M5U9U7"/>
<evidence type="ECO:0000256" key="1">
    <source>
        <dbReference type="SAM" id="Phobius"/>
    </source>
</evidence>
<dbReference type="Proteomes" id="UP000190675">
    <property type="component" value="Chromosome I"/>
</dbReference>
<proteinExistence type="predicted"/>